<feature type="domain" description="Resolvase HTH" evidence="1">
    <location>
        <begin position="6"/>
        <end position="44"/>
    </location>
</feature>
<evidence type="ECO:0000259" key="1">
    <source>
        <dbReference type="Pfam" id="PF02796"/>
    </source>
</evidence>
<dbReference type="Proteomes" id="UP000316128">
    <property type="component" value="Segment"/>
</dbReference>
<keyword evidence="3" id="KW-1185">Reference proteome</keyword>
<protein>
    <recommendedName>
        <fullName evidence="1">Resolvase HTH domain-containing protein</fullName>
    </recommendedName>
</protein>
<dbReference type="InterPro" id="IPR006120">
    <property type="entry name" value="Resolvase_HTH_dom"/>
</dbReference>
<dbReference type="SUPFAM" id="SSF56300">
    <property type="entry name" value="Metallo-dependent phosphatases"/>
    <property type="match status" value="1"/>
</dbReference>
<dbReference type="Pfam" id="PF02796">
    <property type="entry name" value="HTH_7"/>
    <property type="match status" value="1"/>
</dbReference>
<dbReference type="GO" id="GO:0000150">
    <property type="term" value="F:DNA strand exchange activity"/>
    <property type="evidence" value="ECO:0007669"/>
    <property type="project" value="InterPro"/>
</dbReference>
<dbReference type="EMBL" id="MK804893">
    <property type="protein sequence ID" value="QDB74088.1"/>
    <property type="molecule type" value="Genomic_DNA"/>
</dbReference>
<evidence type="ECO:0000313" key="2">
    <source>
        <dbReference type="EMBL" id="QDB74088.1"/>
    </source>
</evidence>
<name>A0A4Y5TXM1_9CAUD</name>
<evidence type="ECO:0000313" key="3">
    <source>
        <dbReference type="Proteomes" id="UP000316128"/>
    </source>
</evidence>
<reference evidence="2 3" key="1">
    <citation type="submission" date="2019-04" db="EMBL/GenBank/DDBJ databases">
        <title>Nine Novel Phages from a Plateau Lake in Southwest China Provide Insights into Aeromonas Phage Diversity.</title>
        <authorList>
            <person name="Xiao W."/>
            <person name="Bai M."/>
            <person name="Wang Y."/>
            <person name="Cui X."/>
        </authorList>
    </citation>
    <scope>NUCLEOTIDE SEQUENCE [LARGE SCALE GENOMIC DNA]</scope>
</reference>
<sequence>MNFKYYNEIIDKIVALKQQGIGSRQIAKQLNIGKSTVNQYYSAWIELEDSNKEIITDTEQEDKTFEDNLNVLCEHPDYSVSNLAKRLRHAHRANNQLRKIQREIADTDFNFKEMLVGIEKAVDKVQVSKYSPRVYPAVASKQNGAVEVLFSDWQIGKVAQHYNTEIGIRALEDYGQQVRTFILDKQRTKNVDKVVFASLGDIVEDHMKHGIQSAVACDTGLSEQISNAIVYIWEYVLEPILQLGVPVEFVGIAGNHGSSQHKGMDIYKAGLYSYDYAIYTALKQLAKVGKYDNITFNIPHGAFGHVEIYGNTVIYEHGYFNSATEKSMSDQMKKRGQQIKKHVEYFRIGDMHHVCSYDCHKMVLNGAFFGVDTAATEYSGVLGFSSIPAQVIMWHEPEDNIGKSSVKEFKTIQLAIVE</sequence>
<organism evidence="2 3">
    <name type="scientific">Aeromonas phage 2L372D</name>
    <dbReference type="NCBI Taxonomy" id="2588097"/>
    <lineage>
        <taxon>Viruses</taxon>
        <taxon>Duplodnaviria</taxon>
        <taxon>Heunggongvirae</taxon>
        <taxon>Uroviricota</taxon>
        <taxon>Caudoviricetes</taxon>
        <taxon>Plateaulakevirus</taxon>
        <taxon>Plateaulakevirus pv2L372D</taxon>
    </lineage>
</organism>
<accession>A0A4Y5TXM1</accession>
<gene>
    <name evidence="2" type="ORF">2L372D_174</name>
</gene>
<proteinExistence type="predicted"/>
<dbReference type="InterPro" id="IPR029052">
    <property type="entry name" value="Metallo-depent_PP-like"/>
</dbReference>
<dbReference type="GO" id="GO:0003677">
    <property type="term" value="F:DNA binding"/>
    <property type="evidence" value="ECO:0007669"/>
    <property type="project" value="InterPro"/>
</dbReference>
<dbReference type="Gene3D" id="1.10.10.60">
    <property type="entry name" value="Homeodomain-like"/>
    <property type="match status" value="1"/>
</dbReference>